<sequence length="345" mass="39304">MKRIVICCDGTWDVPDNEINGLPVKTNVTKIAGAVSEVSAGIKQLMFYETGIGTHGNRLRRLIDGITGNGLSENMLNAYRYLIHNYEIGDELFFFGFSRGAFTVRTLAGMIRNCGILRLNAIDQVQQGFELYSSRSLASHPRLIESTLFRRTYAVEDITPIKFIGVWDTVGSLGNPLLLNGIFTKRHSFHDYHLSSIVEYAYHAVAIDEQRLYFQPALWEKDRKDTHQTLEQVWFVGVHADVGGGYVATGLSDIALQWMADKAMAAGLGLNPLDIKPNFMQPCGKSRTGFYRLIPPYHRKIDQRIKNPEKESCQSLHPTVIDRYLNDEHYRPTNLVDYMKRQYKY</sequence>
<gene>
    <name evidence="2" type="ORF">LMI_0517</name>
    <name evidence="3" type="ORF">SAMN02982997_01955</name>
</gene>
<evidence type="ECO:0000313" key="2">
    <source>
        <dbReference type="EMBL" id="CEG59864.1"/>
    </source>
</evidence>
<reference evidence="2" key="2">
    <citation type="submission" date="2014-09" db="EMBL/GenBank/DDBJ databases">
        <authorList>
            <person name="GOMEZ-VALERO Laura"/>
        </authorList>
    </citation>
    <scope>NUCLEOTIDE SEQUENCE</scope>
    <source>
        <strain evidence="2">ATCC33218</strain>
    </source>
</reference>
<dbReference type="EMBL" id="LN614830">
    <property type="protein sequence ID" value="CEG59864.1"/>
    <property type="molecule type" value="Genomic_DNA"/>
</dbReference>
<dbReference type="PANTHER" id="PTHR33840:SF1">
    <property type="entry name" value="TLE1 PHOSPHOLIPASE DOMAIN-CONTAINING PROTEIN"/>
    <property type="match status" value="1"/>
</dbReference>
<dbReference type="PANTHER" id="PTHR33840">
    <property type="match status" value="1"/>
</dbReference>
<dbReference type="AlphaFoldDB" id="A0A098GBK0"/>
<dbReference type="InterPro" id="IPR018712">
    <property type="entry name" value="Tle1-like_cat"/>
</dbReference>
<dbReference type="Pfam" id="PF09994">
    <property type="entry name" value="T6SS_Tle1-like_cat"/>
    <property type="match status" value="1"/>
</dbReference>
<reference evidence="4" key="1">
    <citation type="submission" date="2014-09" db="EMBL/GenBank/DDBJ databases">
        <authorList>
            <person name="Gomez-Valero L."/>
        </authorList>
    </citation>
    <scope>NUCLEOTIDE SEQUENCE [LARGE SCALE GENOMIC DNA]</scope>
    <source>
        <strain evidence="4">ATCC33218</strain>
    </source>
</reference>
<proteinExistence type="predicted"/>
<keyword evidence="3" id="KW-0378">Hydrolase</keyword>
<dbReference type="PATRIC" id="fig|451.8.peg.97"/>
<dbReference type="STRING" id="451.B6N58_12710"/>
<evidence type="ECO:0000313" key="5">
    <source>
        <dbReference type="Proteomes" id="UP000182998"/>
    </source>
</evidence>
<dbReference type="KEGG" id="tmc:LMI_0517"/>
<dbReference type="GO" id="GO:0016787">
    <property type="term" value="F:hydrolase activity"/>
    <property type="evidence" value="ECO:0007669"/>
    <property type="project" value="UniProtKB-KW"/>
</dbReference>
<accession>A0A098GBK0</accession>
<dbReference type="RefSeq" id="WP_045098378.1">
    <property type="nucleotide sequence ID" value="NZ_CP020614.1"/>
</dbReference>
<dbReference type="HOGENOM" id="CLU_005049_6_1_6"/>
<evidence type="ECO:0000313" key="4">
    <source>
        <dbReference type="Proteomes" id="UP000032414"/>
    </source>
</evidence>
<keyword evidence="5" id="KW-1185">Reference proteome</keyword>
<dbReference type="Proteomes" id="UP000182998">
    <property type="component" value="Unassembled WGS sequence"/>
</dbReference>
<evidence type="ECO:0000313" key="3">
    <source>
        <dbReference type="EMBL" id="SCY52324.1"/>
    </source>
</evidence>
<dbReference type="Proteomes" id="UP000032414">
    <property type="component" value="Chromosome I"/>
</dbReference>
<feature type="domain" description="T6SS Phospholipase effector Tle1-like catalytic" evidence="1">
    <location>
        <begin position="2"/>
        <end position="261"/>
    </location>
</feature>
<organism evidence="2 4">
    <name type="scientific">Legionella micdadei</name>
    <name type="common">Tatlockia micdadei</name>
    <dbReference type="NCBI Taxonomy" id="451"/>
    <lineage>
        <taxon>Bacteria</taxon>
        <taxon>Pseudomonadati</taxon>
        <taxon>Pseudomonadota</taxon>
        <taxon>Gammaproteobacteria</taxon>
        <taxon>Legionellales</taxon>
        <taxon>Legionellaceae</taxon>
        <taxon>Legionella</taxon>
    </lineage>
</organism>
<name>A0A098GBK0_LEGMI</name>
<protein>
    <submittedName>
        <fullName evidence="3">Uncharacterized alpha/beta hydrolase domain</fullName>
    </submittedName>
</protein>
<reference evidence="3 5" key="3">
    <citation type="submission" date="2016-10" db="EMBL/GenBank/DDBJ databases">
        <authorList>
            <person name="Varghese N."/>
            <person name="Submissions S."/>
        </authorList>
    </citation>
    <scope>NUCLEOTIDE SEQUENCE [LARGE SCALE GENOMIC DNA]</scope>
    <source>
        <strain evidence="3 5">ATCC 33218</strain>
    </source>
</reference>
<evidence type="ECO:0000259" key="1">
    <source>
        <dbReference type="Pfam" id="PF09994"/>
    </source>
</evidence>
<dbReference type="EMBL" id="FMVN01000009">
    <property type="protein sequence ID" value="SCY52324.1"/>
    <property type="molecule type" value="Genomic_DNA"/>
</dbReference>